<gene>
    <name evidence="8" type="primary">add</name>
    <name evidence="8" type="ORF">JL107_03335</name>
</gene>
<dbReference type="InterPro" id="IPR032466">
    <property type="entry name" value="Metal_Hydrolase"/>
</dbReference>
<dbReference type="PANTHER" id="PTHR11409">
    <property type="entry name" value="ADENOSINE DEAMINASE"/>
    <property type="match status" value="1"/>
</dbReference>
<dbReference type="SUPFAM" id="SSF51556">
    <property type="entry name" value="Metallo-dependent hydrolases"/>
    <property type="match status" value="1"/>
</dbReference>
<dbReference type="GO" id="GO:0006154">
    <property type="term" value="P:adenosine catabolic process"/>
    <property type="evidence" value="ECO:0007669"/>
    <property type="project" value="TreeGrafter"/>
</dbReference>
<dbReference type="Gene3D" id="3.20.20.140">
    <property type="entry name" value="Metal-dependent hydrolases"/>
    <property type="match status" value="1"/>
</dbReference>
<accession>A0A939C1H6</accession>
<dbReference type="AlphaFoldDB" id="A0A939C1H6"/>
<sequence length="322" mass="33667">MLIDLHTHLEGRVRPATAVALAADLGLPDRDWAAALTLPRPGTLTTFLDRVGASYPFFSSPDAITRIAREAVEDAAADGVDHLEVRFGPGTHVRAFGLDMDDVIAAVCRGFADGTAATGLPAGVVIAALRSHPDDLNAEVVAAATRFAGRGVVGFDLAGDELRFPDLERYVSLFRAAGAAGLGLTCHAAEAAPGVMARRAVELLGVTRIGHGTHIVDDPDVLAWCADHGVVVEMCPTSNWFTGALAAVADHPAPRFRDAGVPVVLGDDNPVQTGSSMAAERRVLHEELGFSPADLAELDRVSVAAAFLEPGQRSALAARLPR</sequence>
<comment type="caution">
    <text evidence="8">The sequence shown here is derived from an EMBL/GenBank/DDBJ whole genome shotgun (WGS) entry which is preliminary data.</text>
</comment>
<name>A0A939C1H6_9ACTN</name>
<evidence type="ECO:0000256" key="2">
    <source>
        <dbReference type="ARBA" id="ARBA00006676"/>
    </source>
</evidence>
<keyword evidence="5 8" id="KW-0378">Hydrolase</keyword>
<dbReference type="GO" id="GO:0004000">
    <property type="term" value="F:adenosine deaminase activity"/>
    <property type="evidence" value="ECO:0007669"/>
    <property type="project" value="TreeGrafter"/>
</dbReference>
<dbReference type="EC" id="3.5.4.4" evidence="3"/>
<comment type="cofactor">
    <cofactor evidence="1">
        <name>Zn(2+)</name>
        <dbReference type="ChEBI" id="CHEBI:29105"/>
    </cofactor>
</comment>
<protein>
    <recommendedName>
        <fullName evidence="3">adenosine deaminase</fullName>
        <ecNumber evidence="3">3.5.4.4</ecNumber>
    </recommendedName>
</protein>
<organism evidence="8 9">
    <name type="scientific">Nakamurella flavida</name>
    <dbReference type="NCBI Taxonomy" id="363630"/>
    <lineage>
        <taxon>Bacteria</taxon>
        <taxon>Bacillati</taxon>
        <taxon>Actinomycetota</taxon>
        <taxon>Actinomycetes</taxon>
        <taxon>Nakamurellales</taxon>
        <taxon>Nakamurellaceae</taxon>
        <taxon>Nakamurella</taxon>
    </lineage>
</organism>
<feature type="domain" description="Adenosine deaminase" evidence="7">
    <location>
        <begin position="3"/>
        <end position="319"/>
    </location>
</feature>
<dbReference type="NCBIfam" id="TIGR01430">
    <property type="entry name" value="aden_deam"/>
    <property type="match status" value="1"/>
</dbReference>
<dbReference type="GO" id="GO:0046103">
    <property type="term" value="P:inosine biosynthetic process"/>
    <property type="evidence" value="ECO:0007669"/>
    <property type="project" value="TreeGrafter"/>
</dbReference>
<evidence type="ECO:0000256" key="5">
    <source>
        <dbReference type="ARBA" id="ARBA00022801"/>
    </source>
</evidence>
<comment type="similarity">
    <text evidence="2">Belongs to the metallo-dependent hydrolases superfamily. Adenosine and AMP deaminases family.</text>
</comment>
<dbReference type="InterPro" id="IPR006330">
    <property type="entry name" value="Ado/ade_deaminase"/>
</dbReference>
<dbReference type="GO" id="GO:0005829">
    <property type="term" value="C:cytosol"/>
    <property type="evidence" value="ECO:0007669"/>
    <property type="project" value="TreeGrafter"/>
</dbReference>
<evidence type="ECO:0000256" key="6">
    <source>
        <dbReference type="ARBA" id="ARBA00022833"/>
    </source>
</evidence>
<evidence type="ECO:0000313" key="9">
    <source>
        <dbReference type="Proteomes" id="UP000663801"/>
    </source>
</evidence>
<dbReference type="InterPro" id="IPR001365">
    <property type="entry name" value="A_deaminase_dom"/>
</dbReference>
<evidence type="ECO:0000313" key="8">
    <source>
        <dbReference type="EMBL" id="MBM9475470.1"/>
    </source>
</evidence>
<dbReference type="GO" id="GO:0046872">
    <property type="term" value="F:metal ion binding"/>
    <property type="evidence" value="ECO:0007669"/>
    <property type="project" value="UniProtKB-KW"/>
</dbReference>
<evidence type="ECO:0000256" key="3">
    <source>
        <dbReference type="ARBA" id="ARBA00012784"/>
    </source>
</evidence>
<dbReference type="PANTHER" id="PTHR11409:SF43">
    <property type="entry name" value="ADENOSINE DEAMINASE"/>
    <property type="match status" value="1"/>
</dbReference>
<dbReference type="Proteomes" id="UP000663801">
    <property type="component" value="Unassembled WGS sequence"/>
</dbReference>
<dbReference type="EMBL" id="JAERWL010000005">
    <property type="protein sequence ID" value="MBM9475470.1"/>
    <property type="molecule type" value="Genomic_DNA"/>
</dbReference>
<dbReference type="GO" id="GO:0043103">
    <property type="term" value="P:hypoxanthine salvage"/>
    <property type="evidence" value="ECO:0007669"/>
    <property type="project" value="TreeGrafter"/>
</dbReference>
<keyword evidence="4" id="KW-0479">Metal-binding</keyword>
<evidence type="ECO:0000259" key="7">
    <source>
        <dbReference type="Pfam" id="PF00962"/>
    </source>
</evidence>
<evidence type="ECO:0000256" key="1">
    <source>
        <dbReference type="ARBA" id="ARBA00001947"/>
    </source>
</evidence>
<keyword evidence="9" id="KW-1185">Reference proteome</keyword>
<proteinExistence type="inferred from homology"/>
<dbReference type="Pfam" id="PF00962">
    <property type="entry name" value="A_deaminase"/>
    <property type="match status" value="1"/>
</dbReference>
<reference evidence="8" key="1">
    <citation type="submission" date="2021-01" db="EMBL/GenBank/DDBJ databases">
        <title>KCTC 19127 draft genome.</title>
        <authorList>
            <person name="An D."/>
        </authorList>
    </citation>
    <scope>NUCLEOTIDE SEQUENCE</scope>
    <source>
        <strain evidence="8">KCTC 19127</strain>
    </source>
</reference>
<keyword evidence="6" id="KW-0862">Zinc</keyword>
<dbReference type="RefSeq" id="WP_205255625.1">
    <property type="nucleotide sequence ID" value="NZ_BAAAPV010000003.1"/>
</dbReference>
<evidence type="ECO:0000256" key="4">
    <source>
        <dbReference type="ARBA" id="ARBA00022723"/>
    </source>
</evidence>